<evidence type="ECO:0000259" key="7">
    <source>
        <dbReference type="PROSITE" id="PS50048"/>
    </source>
</evidence>
<comment type="subcellular location">
    <subcellularLocation>
        <location evidence="1">Nucleus</location>
    </subcellularLocation>
</comment>
<dbReference type="InterPro" id="IPR021858">
    <property type="entry name" value="Fun_TF"/>
</dbReference>
<evidence type="ECO:0000256" key="1">
    <source>
        <dbReference type="ARBA" id="ARBA00004123"/>
    </source>
</evidence>
<dbReference type="OrthoDB" id="3598904at2759"/>
<evidence type="ECO:0000256" key="5">
    <source>
        <dbReference type="ARBA" id="ARBA00023242"/>
    </source>
</evidence>
<feature type="region of interest" description="Disordered" evidence="6">
    <location>
        <begin position="1"/>
        <end position="39"/>
    </location>
</feature>
<evidence type="ECO:0000313" key="8">
    <source>
        <dbReference type="EMBL" id="OJJ07816.1"/>
    </source>
</evidence>
<dbReference type="SUPFAM" id="SSF57701">
    <property type="entry name" value="Zn2/Cys6 DNA-binding domain"/>
    <property type="match status" value="1"/>
</dbReference>
<reference evidence="9" key="1">
    <citation type="journal article" date="2017" name="Genome Biol.">
        <title>Comparative genomics reveals high biological diversity and specific adaptations in the industrially and medically important fungal genus Aspergillus.</title>
        <authorList>
            <person name="de Vries R.P."/>
            <person name="Riley R."/>
            <person name="Wiebenga A."/>
            <person name="Aguilar-Osorio G."/>
            <person name="Amillis S."/>
            <person name="Uchima C.A."/>
            <person name="Anderluh G."/>
            <person name="Asadollahi M."/>
            <person name="Askin M."/>
            <person name="Barry K."/>
            <person name="Battaglia E."/>
            <person name="Bayram O."/>
            <person name="Benocci T."/>
            <person name="Braus-Stromeyer S.A."/>
            <person name="Caldana C."/>
            <person name="Canovas D."/>
            <person name="Cerqueira G.C."/>
            <person name="Chen F."/>
            <person name="Chen W."/>
            <person name="Choi C."/>
            <person name="Clum A."/>
            <person name="Dos Santos R.A."/>
            <person name="Damasio A.R."/>
            <person name="Diallinas G."/>
            <person name="Emri T."/>
            <person name="Fekete E."/>
            <person name="Flipphi M."/>
            <person name="Freyberg S."/>
            <person name="Gallo A."/>
            <person name="Gournas C."/>
            <person name="Habgood R."/>
            <person name="Hainaut M."/>
            <person name="Harispe M.L."/>
            <person name="Henrissat B."/>
            <person name="Hilden K.S."/>
            <person name="Hope R."/>
            <person name="Hossain A."/>
            <person name="Karabika E."/>
            <person name="Karaffa L."/>
            <person name="Karanyi Z."/>
            <person name="Krasevec N."/>
            <person name="Kuo A."/>
            <person name="Kusch H."/>
            <person name="LaButti K."/>
            <person name="Lagendijk E.L."/>
            <person name="Lapidus A."/>
            <person name="Levasseur A."/>
            <person name="Lindquist E."/>
            <person name="Lipzen A."/>
            <person name="Logrieco A.F."/>
            <person name="MacCabe A."/>
            <person name="Maekelae M.R."/>
            <person name="Malavazi I."/>
            <person name="Melin P."/>
            <person name="Meyer V."/>
            <person name="Mielnichuk N."/>
            <person name="Miskei M."/>
            <person name="Molnar A.P."/>
            <person name="Mule G."/>
            <person name="Ngan C.Y."/>
            <person name="Orejas M."/>
            <person name="Orosz E."/>
            <person name="Ouedraogo J.P."/>
            <person name="Overkamp K.M."/>
            <person name="Park H.-S."/>
            <person name="Perrone G."/>
            <person name="Piumi F."/>
            <person name="Punt P.J."/>
            <person name="Ram A.F."/>
            <person name="Ramon A."/>
            <person name="Rauscher S."/>
            <person name="Record E."/>
            <person name="Riano-Pachon D.M."/>
            <person name="Robert V."/>
            <person name="Roehrig J."/>
            <person name="Ruller R."/>
            <person name="Salamov A."/>
            <person name="Salih N.S."/>
            <person name="Samson R.A."/>
            <person name="Sandor E."/>
            <person name="Sanguinetti M."/>
            <person name="Schuetze T."/>
            <person name="Sepcic K."/>
            <person name="Shelest E."/>
            <person name="Sherlock G."/>
            <person name="Sophianopoulou V."/>
            <person name="Squina F.M."/>
            <person name="Sun H."/>
            <person name="Susca A."/>
            <person name="Todd R.B."/>
            <person name="Tsang A."/>
            <person name="Unkles S.E."/>
            <person name="van de Wiele N."/>
            <person name="van Rossen-Uffink D."/>
            <person name="Oliveira J.V."/>
            <person name="Vesth T.C."/>
            <person name="Visser J."/>
            <person name="Yu J.-H."/>
            <person name="Zhou M."/>
            <person name="Andersen M.R."/>
            <person name="Archer D.B."/>
            <person name="Baker S.E."/>
            <person name="Benoit I."/>
            <person name="Brakhage A.A."/>
            <person name="Braus G.H."/>
            <person name="Fischer R."/>
            <person name="Frisvad J.C."/>
            <person name="Goldman G.H."/>
            <person name="Houbraken J."/>
            <person name="Oakley B."/>
            <person name="Pocsi I."/>
            <person name="Scazzocchio C."/>
            <person name="Seiboth B."/>
            <person name="vanKuyk P.A."/>
            <person name="Wortman J."/>
            <person name="Dyer P.S."/>
            <person name="Grigoriev I.V."/>
        </authorList>
    </citation>
    <scope>NUCLEOTIDE SEQUENCE [LARGE SCALE GENOMIC DNA]</scope>
    <source>
        <strain evidence="9">CBS 583.65</strain>
    </source>
</reference>
<accession>A0A1L9Q265</accession>
<feature type="region of interest" description="Disordered" evidence="6">
    <location>
        <begin position="78"/>
        <end position="124"/>
    </location>
</feature>
<sequence>MEARMMVYEPAQNPDPPPPADSSLPDKDKKKRVRRWHHRGFTGCSTCRRRHVRCDEASPTCRNCTRLGLECDGSQGRMTFKVYGPPPPPPTEQPPPPKKRGKSQKRVKKEEPANDPVDGVVVSPTTVTDSKPLVFRFENPVFSVGSESPPSDEDNTKVKKEYDDVDLVLLPTTGNSAPMPIHYRFQHEKLPVASLDSLQGRYYTHFVNEVATLLLIYDSPTNVNPFRRSFPDISHSSLSMASAMEALGALHLANTSTGQDRNVHFQHAMGKYGEVVKTFRTRHEVTQRARLPDFATCLLLALFEMMDSQHHNWAIHLKGAREIYKFMFSPNSDAAQEAQRVAEMNHPLRRFLVSLLSYLDVAGACATSEGTVVEGSYWRTLGGGWEYNLGIPSMSEESADSGSLQDLRQCWSSMMEIQVAISSFGKVKQSGWVAPEQQDLVYHGLLQRLVQWRLDAPQCIQQIGELDDESLAQYPHQGVLEYAGCVEAYEKATHIFLHKVAAVARPDLQPQREVLAALSTRILNLISKLAKDVGRLAVCWPLFIAGRESRDEREHKFVRETMIDMQRYGFKNVEKGLEELEKAWFKQRTFPEGWVDTMDDVRSSILLP</sequence>
<keyword evidence="5" id="KW-0539">Nucleus</keyword>
<evidence type="ECO:0000256" key="3">
    <source>
        <dbReference type="ARBA" id="ARBA00023125"/>
    </source>
</evidence>
<dbReference type="VEuPathDB" id="FungiDB:ASPVEDRAFT_89054"/>
<dbReference type="Pfam" id="PF00172">
    <property type="entry name" value="Zn_clus"/>
    <property type="match status" value="1"/>
</dbReference>
<dbReference type="InterPro" id="IPR001138">
    <property type="entry name" value="Zn2Cys6_DnaBD"/>
</dbReference>
<dbReference type="PROSITE" id="PS00463">
    <property type="entry name" value="ZN2_CY6_FUNGAL_1"/>
    <property type="match status" value="1"/>
</dbReference>
<evidence type="ECO:0000313" key="9">
    <source>
        <dbReference type="Proteomes" id="UP000184073"/>
    </source>
</evidence>
<evidence type="ECO:0000256" key="4">
    <source>
        <dbReference type="ARBA" id="ARBA00023163"/>
    </source>
</evidence>
<dbReference type="GeneID" id="63734004"/>
<dbReference type="Proteomes" id="UP000184073">
    <property type="component" value="Unassembled WGS sequence"/>
</dbReference>
<dbReference type="InterPro" id="IPR036864">
    <property type="entry name" value="Zn2-C6_fun-type_DNA-bd_sf"/>
</dbReference>
<feature type="compositionally biased region" description="Pro residues" evidence="6">
    <location>
        <begin position="84"/>
        <end position="96"/>
    </location>
</feature>
<dbReference type="PANTHER" id="PTHR37534">
    <property type="entry name" value="TRANSCRIPTIONAL ACTIVATOR PROTEIN UGA3"/>
    <property type="match status" value="1"/>
</dbReference>
<dbReference type="GO" id="GO:0000981">
    <property type="term" value="F:DNA-binding transcription factor activity, RNA polymerase II-specific"/>
    <property type="evidence" value="ECO:0007669"/>
    <property type="project" value="InterPro"/>
</dbReference>
<dbReference type="GO" id="GO:0008270">
    <property type="term" value="F:zinc ion binding"/>
    <property type="evidence" value="ECO:0007669"/>
    <property type="project" value="InterPro"/>
</dbReference>
<dbReference type="Pfam" id="PF11951">
    <property type="entry name" value="Fungal_trans_2"/>
    <property type="match status" value="1"/>
</dbReference>
<dbReference type="CDD" id="cd00067">
    <property type="entry name" value="GAL4"/>
    <property type="match status" value="1"/>
</dbReference>
<dbReference type="SMART" id="SM00066">
    <property type="entry name" value="GAL4"/>
    <property type="match status" value="1"/>
</dbReference>
<dbReference type="GO" id="GO:0000976">
    <property type="term" value="F:transcription cis-regulatory region binding"/>
    <property type="evidence" value="ECO:0007669"/>
    <property type="project" value="TreeGrafter"/>
</dbReference>
<dbReference type="PROSITE" id="PS50048">
    <property type="entry name" value="ZN2_CY6_FUNGAL_2"/>
    <property type="match status" value="1"/>
</dbReference>
<dbReference type="EMBL" id="KV878138">
    <property type="protein sequence ID" value="OJJ07816.1"/>
    <property type="molecule type" value="Genomic_DNA"/>
</dbReference>
<evidence type="ECO:0000256" key="2">
    <source>
        <dbReference type="ARBA" id="ARBA00023015"/>
    </source>
</evidence>
<dbReference type="RefSeq" id="XP_040673578.1">
    <property type="nucleotide sequence ID" value="XM_040818493.1"/>
</dbReference>
<gene>
    <name evidence="8" type="ORF">ASPVEDRAFT_89054</name>
</gene>
<keyword evidence="2" id="KW-0805">Transcription regulation</keyword>
<dbReference type="GO" id="GO:0005634">
    <property type="term" value="C:nucleus"/>
    <property type="evidence" value="ECO:0007669"/>
    <property type="project" value="UniProtKB-SubCell"/>
</dbReference>
<protein>
    <recommendedName>
        <fullName evidence="7">Zn(2)-C6 fungal-type domain-containing protein</fullName>
    </recommendedName>
</protein>
<feature type="compositionally biased region" description="Basic residues" evidence="6">
    <location>
        <begin position="97"/>
        <end position="107"/>
    </location>
</feature>
<name>A0A1L9Q265_ASPVE</name>
<dbReference type="GO" id="GO:0045944">
    <property type="term" value="P:positive regulation of transcription by RNA polymerase II"/>
    <property type="evidence" value="ECO:0007669"/>
    <property type="project" value="TreeGrafter"/>
</dbReference>
<keyword evidence="4" id="KW-0804">Transcription</keyword>
<proteinExistence type="predicted"/>
<dbReference type="Gene3D" id="4.10.240.10">
    <property type="entry name" value="Zn(2)-C6 fungal-type DNA-binding domain"/>
    <property type="match status" value="1"/>
</dbReference>
<evidence type="ECO:0000256" key="6">
    <source>
        <dbReference type="SAM" id="MobiDB-lite"/>
    </source>
</evidence>
<dbReference type="PANTHER" id="PTHR37534:SF41">
    <property type="entry name" value="SFGA"/>
    <property type="match status" value="1"/>
</dbReference>
<dbReference type="AlphaFoldDB" id="A0A1L9Q265"/>
<feature type="domain" description="Zn(2)-C6 fungal-type" evidence="7">
    <location>
        <begin position="43"/>
        <end position="71"/>
    </location>
</feature>
<feature type="compositionally biased region" description="Basic residues" evidence="6">
    <location>
        <begin position="29"/>
        <end position="39"/>
    </location>
</feature>
<dbReference type="STRING" id="1036611.A0A1L9Q265"/>
<organism evidence="8 9">
    <name type="scientific">Aspergillus versicolor CBS 583.65</name>
    <dbReference type="NCBI Taxonomy" id="1036611"/>
    <lineage>
        <taxon>Eukaryota</taxon>
        <taxon>Fungi</taxon>
        <taxon>Dikarya</taxon>
        <taxon>Ascomycota</taxon>
        <taxon>Pezizomycotina</taxon>
        <taxon>Eurotiomycetes</taxon>
        <taxon>Eurotiomycetidae</taxon>
        <taxon>Eurotiales</taxon>
        <taxon>Aspergillaceae</taxon>
        <taxon>Aspergillus</taxon>
        <taxon>Aspergillus subgen. Nidulantes</taxon>
    </lineage>
</organism>
<keyword evidence="9" id="KW-1185">Reference proteome</keyword>
<keyword evidence="3" id="KW-0238">DNA-binding</keyword>